<comment type="similarity">
    <text evidence="8">Belongs to the binding-protein-dependent transport system permease family. LivHM subfamily.</text>
</comment>
<feature type="transmembrane region" description="Helical" evidence="9">
    <location>
        <begin position="143"/>
        <end position="163"/>
    </location>
</feature>
<proteinExistence type="inferred from homology"/>
<dbReference type="GO" id="GO:0022857">
    <property type="term" value="F:transmembrane transporter activity"/>
    <property type="evidence" value="ECO:0007669"/>
    <property type="project" value="InterPro"/>
</dbReference>
<protein>
    <submittedName>
        <fullName evidence="10">Branched-chain amino acid ABC transporter permease</fullName>
    </submittedName>
</protein>
<feature type="transmembrane region" description="Helical" evidence="9">
    <location>
        <begin position="64"/>
        <end position="82"/>
    </location>
</feature>
<dbReference type="AlphaFoldDB" id="A0A5P2HC40"/>
<dbReference type="EMBL" id="CP044067">
    <property type="protein sequence ID" value="QET04789.1"/>
    <property type="molecule type" value="Genomic_DNA"/>
</dbReference>
<dbReference type="GO" id="GO:0005886">
    <property type="term" value="C:plasma membrane"/>
    <property type="evidence" value="ECO:0007669"/>
    <property type="project" value="UniProtKB-SubCell"/>
</dbReference>
<feature type="transmembrane region" description="Helical" evidence="9">
    <location>
        <begin position="268"/>
        <end position="286"/>
    </location>
</feature>
<dbReference type="InterPro" id="IPR052157">
    <property type="entry name" value="BCAA_transport_permease"/>
</dbReference>
<evidence type="ECO:0000256" key="1">
    <source>
        <dbReference type="ARBA" id="ARBA00004651"/>
    </source>
</evidence>
<keyword evidence="6 9" id="KW-1133">Transmembrane helix</keyword>
<dbReference type="PANTHER" id="PTHR11795">
    <property type="entry name" value="BRANCHED-CHAIN AMINO ACID TRANSPORT SYSTEM PERMEASE PROTEIN LIVH"/>
    <property type="match status" value="1"/>
</dbReference>
<evidence type="ECO:0000256" key="4">
    <source>
        <dbReference type="ARBA" id="ARBA00022692"/>
    </source>
</evidence>
<feature type="transmembrane region" description="Helical" evidence="9">
    <location>
        <begin position="41"/>
        <end position="59"/>
    </location>
</feature>
<keyword evidence="2" id="KW-0813">Transport</keyword>
<accession>A0A5P2HC40</accession>
<keyword evidence="7 9" id="KW-0472">Membrane</keyword>
<name>A0A5P2HC40_9BURK</name>
<evidence type="ECO:0000256" key="3">
    <source>
        <dbReference type="ARBA" id="ARBA00022475"/>
    </source>
</evidence>
<evidence type="ECO:0000256" key="2">
    <source>
        <dbReference type="ARBA" id="ARBA00022448"/>
    </source>
</evidence>
<dbReference type="GO" id="GO:0006865">
    <property type="term" value="P:amino acid transport"/>
    <property type="evidence" value="ECO:0007669"/>
    <property type="project" value="UniProtKB-KW"/>
</dbReference>
<feature type="transmembrane region" description="Helical" evidence="9">
    <location>
        <begin position="12"/>
        <end position="35"/>
    </location>
</feature>
<evidence type="ECO:0000256" key="9">
    <source>
        <dbReference type="SAM" id="Phobius"/>
    </source>
</evidence>
<sequence length="293" mass="31039">MELSFNLIAQQLVTGLALGSIYVLIGVGLSLVFGLLTVVNFAHGAFFMVGAYVGLLVYARTGSFWLCMLVVPLATAALGMLAERFLIRPLYGRGIDYPLLLTFGLAYVLMDLVRMGFGVQGEQLETPELLQGAVDIGIGMFPLYRLFLIGVTALVLLALWLLLERTRFGLIVRAGARDALVLRTLGINMSTVWLAIFGAGTAIAGLAGLLAAPMRGASPEMGVPVLVEAFVITVVGGMGSLGGAVVAGLIVGVVVSFTTLFQPEFADFSMFALMAIMLIVRPNGLFGRKGLMV</sequence>
<keyword evidence="3" id="KW-1003">Cell membrane</keyword>
<evidence type="ECO:0000256" key="6">
    <source>
        <dbReference type="ARBA" id="ARBA00022989"/>
    </source>
</evidence>
<reference evidence="10 11" key="1">
    <citation type="submission" date="2019-09" db="EMBL/GenBank/DDBJ databases">
        <title>FDA dAtabase for Regulatory Grade micrObial Sequences (FDA-ARGOS): Supporting development and validation of Infectious Disease Dx tests.</title>
        <authorList>
            <person name="Sciortino C."/>
            <person name="Tallon L."/>
            <person name="Sadzewicz L."/>
            <person name="Vavikolanu K."/>
            <person name="Mehta A."/>
            <person name="Aluvathingal J."/>
            <person name="Nadendla S."/>
            <person name="Nandy P."/>
            <person name="Geyer C."/>
            <person name="Yan Y."/>
            <person name="Sichtig H."/>
        </authorList>
    </citation>
    <scope>NUCLEOTIDE SEQUENCE [LARGE SCALE GENOMIC DNA]</scope>
    <source>
        <strain evidence="10 11">FDAARGOS_664</strain>
    </source>
</reference>
<dbReference type="RefSeq" id="WP_150374851.1">
    <property type="nucleotide sequence ID" value="NZ_CP044067.1"/>
</dbReference>
<feature type="transmembrane region" description="Helical" evidence="9">
    <location>
        <begin position="225"/>
        <end position="256"/>
    </location>
</feature>
<dbReference type="CDD" id="cd06582">
    <property type="entry name" value="TM_PBP1_LivH_like"/>
    <property type="match status" value="1"/>
</dbReference>
<evidence type="ECO:0000256" key="8">
    <source>
        <dbReference type="ARBA" id="ARBA00037998"/>
    </source>
</evidence>
<dbReference type="OrthoDB" id="8888656at2"/>
<evidence type="ECO:0000256" key="7">
    <source>
        <dbReference type="ARBA" id="ARBA00023136"/>
    </source>
</evidence>
<feature type="transmembrane region" description="Helical" evidence="9">
    <location>
        <begin position="192"/>
        <end position="213"/>
    </location>
</feature>
<keyword evidence="4 9" id="KW-0812">Transmembrane</keyword>
<dbReference type="Pfam" id="PF02653">
    <property type="entry name" value="BPD_transp_2"/>
    <property type="match status" value="1"/>
</dbReference>
<organism evidence="10 11">
    <name type="scientific">Cupriavidus pauculus</name>
    <dbReference type="NCBI Taxonomy" id="82633"/>
    <lineage>
        <taxon>Bacteria</taxon>
        <taxon>Pseudomonadati</taxon>
        <taxon>Pseudomonadota</taxon>
        <taxon>Betaproteobacteria</taxon>
        <taxon>Burkholderiales</taxon>
        <taxon>Burkholderiaceae</taxon>
        <taxon>Cupriavidus</taxon>
    </lineage>
</organism>
<keyword evidence="5" id="KW-0029">Amino-acid transport</keyword>
<dbReference type="InterPro" id="IPR001851">
    <property type="entry name" value="ABC_transp_permease"/>
</dbReference>
<evidence type="ECO:0000313" key="11">
    <source>
        <dbReference type="Proteomes" id="UP000322822"/>
    </source>
</evidence>
<dbReference type="PANTHER" id="PTHR11795:SF442">
    <property type="entry name" value="ABC TRANSPORTER ATP-BINDING PROTEIN"/>
    <property type="match status" value="1"/>
</dbReference>
<comment type="subcellular location">
    <subcellularLocation>
        <location evidence="1">Cell membrane</location>
        <topology evidence="1">Multi-pass membrane protein</topology>
    </subcellularLocation>
</comment>
<dbReference type="Proteomes" id="UP000322822">
    <property type="component" value="Chromosome 2"/>
</dbReference>
<evidence type="ECO:0000313" key="10">
    <source>
        <dbReference type="EMBL" id="QET04789.1"/>
    </source>
</evidence>
<evidence type="ECO:0000256" key="5">
    <source>
        <dbReference type="ARBA" id="ARBA00022970"/>
    </source>
</evidence>
<gene>
    <name evidence="10" type="ORF">FOB72_22105</name>
</gene>